<proteinExistence type="inferred from homology"/>
<evidence type="ECO:0000259" key="4">
    <source>
        <dbReference type="Pfam" id="PF00535"/>
    </source>
</evidence>
<dbReference type="InterPro" id="IPR029044">
    <property type="entry name" value="Nucleotide-diphossugar_trans"/>
</dbReference>
<dbReference type="PANTHER" id="PTHR43179">
    <property type="entry name" value="RHAMNOSYLTRANSFERASE WBBL"/>
    <property type="match status" value="1"/>
</dbReference>
<comment type="caution">
    <text evidence="5">The sequence shown here is derived from an EMBL/GenBank/DDBJ whole genome shotgun (WGS) entry which is preliminary data.</text>
</comment>
<keyword evidence="6" id="KW-1185">Reference proteome</keyword>
<dbReference type="RefSeq" id="WP_335424148.1">
    <property type="nucleotide sequence ID" value="NZ_JBALHR010000009.1"/>
</dbReference>
<dbReference type="EMBL" id="JBALHR010000009">
    <property type="protein sequence ID" value="MEH7829270.1"/>
    <property type="molecule type" value="Genomic_DNA"/>
</dbReference>
<sequence length="320" mass="35806">MGQSARIAAVVVTYNRLHQLQQTVTRLLAEPVDHLIVADNGSSDGSRDWLHAIDDPRLEILEMPRNLGGAGGFEAGMRHAAARHDPDWILVVDDDARPEPGAIAAFRASDTTGWDAVAAAVYFPDGRICGMNRPVLNPFWHPRIFLRTATGGGRAAFHLTDSDYQHPGPLRVDGGSFVGLFLSRRAVELAGFPDGRLFVYAEDGLYSLAISGAGGQIGFFPGLRFEHDCSTFAPDGRFTPVWKAYFYHRNLLLLYRRAAGLWFWPALLAVLPKWVWRAMQQGPDRWRFLRLLGWAVRDGLTRRVGWTLDDLQDEMRRKGL</sequence>
<comment type="similarity">
    <text evidence="1">Belongs to the glycosyltransferase 2 family.</text>
</comment>
<evidence type="ECO:0000313" key="6">
    <source>
        <dbReference type="Proteomes" id="UP001431963"/>
    </source>
</evidence>
<name>A0ABU8BYD4_9RHOB</name>
<dbReference type="Gene3D" id="3.90.550.10">
    <property type="entry name" value="Spore Coat Polysaccharide Biosynthesis Protein SpsA, Chain A"/>
    <property type="match status" value="1"/>
</dbReference>
<evidence type="ECO:0000256" key="1">
    <source>
        <dbReference type="ARBA" id="ARBA00006739"/>
    </source>
</evidence>
<keyword evidence="3 5" id="KW-0808">Transferase</keyword>
<evidence type="ECO:0000313" key="5">
    <source>
        <dbReference type="EMBL" id="MEH7829270.1"/>
    </source>
</evidence>
<dbReference type="GO" id="GO:0016757">
    <property type="term" value="F:glycosyltransferase activity"/>
    <property type="evidence" value="ECO:0007669"/>
    <property type="project" value="UniProtKB-KW"/>
</dbReference>
<dbReference type="EC" id="2.4.-.-" evidence="5"/>
<dbReference type="Pfam" id="PF00535">
    <property type="entry name" value="Glycos_transf_2"/>
    <property type="match status" value="1"/>
</dbReference>
<gene>
    <name evidence="5" type="ORF">V6590_14035</name>
</gene>
<protein>
    <submittedName>
        <fullName evidence="5">Glycosyltransferase</fullName>
        <ecNumber evidence="5">2.4.-.-</ecNumber>
    </submittedName>
</protein>
<evidence type="ECO:0000256" key="2">
    <source>
        <dbReference type="ARBA" id="ARBA00022676"/>
    </source>
</evidence>
<feature type="domain" description="Glycosyltransferase 2-like" evidence="4">
    <location>
        <begin position="10"/>
        <end position="112"/>
    </location>
</feature>
<dbReference type="InterPro" id="IPR001173">
    <property type="entry name" value="Glyco_trans_2-like"/>
</dbReference>
<reference evidence="5" key="1">
    <citation type="submission" date="2024-02" db="EMBL/GenBank/DDBJ databases">
        <title>Genome sequences of strain Gemmobacter sp. JM10B15.</title>
        <authorList>
            <person name="Zhang M."/>
        </authorList>
    </citation>
    <scope>NUCLEOTIDE SEQUENCE</scope>
    <source>
        <strain evidence="5">JM10B15</strain>
    </source>
</reference>
<evidence type="ECO:0000256" key="3">
    <source>
        <dbReference type="ARBA" id="ARBA00022679"/>
    </source>
</evidence>
<dbReference type="SUPFAM" id="SSF53448">
    <property type="entry name" value="Nucleotide-diphospho-sugar transferases"/>
    <property type="match status" value="1"/>
</dbReference>
<keyword evidence="2 5" id="KW-0328">Glycosyltransferase</keyword>
<dbReference type="Proteomes" id="UP001431963">
    <property type="component" value="Unassembled WGS sequence"/>
</dbReference>
<dbReference type="PANTHER" id="PTHR43179:SF12">
    <property type="entry name" value="GALACTOFURANOSYLTRANSFERASE GLFT2"/>
    <property type="match status" value="1"/>
</dbReference>
<accession>A0ABU8BYD4</accession>
<organism evidence="5 6">
    <name type="scientific">Gemmobacter denitrificans</name>
    <dbReference type="NCBI Taxonomy" id="3123040"/>
    <lineage>
        <taxon>Bacteria</taxon>
        <taxon>Pseudomonadati</taxon>
        <taxon>Pseudomonadota</taxon>
        <taxon>Alphaproteobacteria</taxon>
        <taxon>Rhodobacterales</taxon>
        <taxon>Paracoccaceae</taxon>
        <taxon>Gemmobacter</taxon>
    </lineage>
</organism>